<dbReference type="OrthoDB" id="4195769at2"/>
<evidence type="ECO:0000256" key="1">
    <source>
        <dbReference type="SAM" id="MobiDB-lite"/>
    </source>
</evidence>
<proteinExistence type="predicted"/>
<organism evidence="2 3">
    <name type="scientific">Actinomadura harenae</name>
    <dbReference type="NCBI Taxonomy" id="2483351"/>
    <lineage>
        <taxon>Bacteria</taxon>
        <taxon>Bacillati</taxon>
        <taxon>Actinomycetota</taxon>
        <taxon>Actinomycetes</taxon>
        <taxon>Streptosporangiales</taxon>
        <taxon>Thermomonosporaceae</taxon>
        <taxon>Actinomadura</taxon>
    </lineage>
</organism>
<accession>A0A3M2M5J5</accession>
<name>A0A3M2M5J5_9ACTN</name>
<dbReference type="Gene3D" id="1.10.520.40">
    <property type="entry name" value="CRISPR-associated protein Cse2"/>
    <property type="match status" value="1"/>
</dbReference>
<dbReference type="RefSeq" id="WP_122194869.1">
    <property type="nucleotide sequence ID" value="NZ_JBHSKC010000025.1"/>
</dbReference>
<reference evidence="2 3" key="1">
    <citation type="submission" date="2018-10" db="EMBL/GenBank/DDBJ databases">
        <title>Isolation from soil.</title>
        <authorList>
            <person name="Hu J."/>
        </authorList>
    </citation>
    <scope>NUCLEOTIDE SEQUENCE [LARGE SCALE GENOMIC DNA]</scope>
    <source>
        <strain evidence="2 3">NEAU-Ht49</strain>
    </source>
</reference>
<evidence type="ECO:0000313" key="2">
    <source>
        <dbReference type="EMBL" id="RMI44093.1"/>
    </source>
</evidence>
<dbReference type="Pfam" id="PF09485">
    <property type="entry name" value="CRISPR_Cse2"/>
    <property type="match status" value="1"/>
</dbReference>
<comment type="caution">
    <text evidence="2">The sequence shown here is derived from an EMBL/GenBank/DDBJ whole genome shotgun (WGS) entry which is preliminary data.</text>
</comment>
<dbReference type="EMBL" id="RFFG01000021">
    <property type="protein sequence ID" value="RMI44093.1"/>
    <property type="molecule type" value="Genomic_DNA"/>
</dbReference>
<feature type="region of interest" description="Disordered" evidence="1">
    <location>
        <begin position="188"/>
        <end position="208"/>
    </location>
</feature>
<dbReference type="InterPro" id="IPR038287">
    <property type="entry name" value="Cse2_sf"/>
</dbReference>
<protein>
    <submittedName>
        <fullName evidence="2">Type I-E CRISPR-associated protein Cse2/CasB</fullName>
    </submittedName>
</protein>
<sequence>MTDESSSAESISPTPFQARYVKVCEFVDQVHELCRYPGDRAALRTGLGRPLDRCHRMHRVIAARVPSGGMDQERAYYAVAAMIAALPPHARGLAPRSGTQARNLGVCLAEGVGRGTLRESSAEARLSLLTRQSIDGIHRHLPSTVRVLADSSTAIDWAQLLMDLSSWTDYRDRITRRWLQSFYRTRFRSEDTDAQPPAPSDQPTSKES</sequence>
<dbReference type="CDD" id="cd09731">
    <property type="entry name" value="Cse2_I-E"/>
    <property type="match status" value="1"/>
</dbReference>
<dbReference type="NCBIfam" id="TIGR02548">
    <property type="entry name" value="casB_cse2"/>
    <property type="match status" value="1"/>
</dbReference>
<keyword evidence="3" id="KW-1185">Reference proteome</keyword>
<dbReference type="Proteomes" id="UP000282674">
    <property type="component" value="Unassembled WGS sequence"/>
</dbReference>
<dbReference type="InterPro" id="IPR013382">
    <property type="entry name" value="CRISPR-assoc_prot_Cse2"/>
</dbReference>
<gene>
    <name evidence="2" type="primary">casB</name>
    <name evidence="2" type="ORF">EBO15_14340</name>
</gene>
<dbReference type="AlphaFoldDB" id="A0A3M2M5J5"/>
<evidence type="ECO:0000313" key="3">
    <source>
        <dbReference type="Proteomes" id="UP000282674"/>
    </source>
</evidence>